<dbReference type="EMBL" id="CCRK01000003">
    <property type="protein sequence ID" value="CDZ47525.1"/>
    <property type="molecule type" value="Genomic_DNA"/>
</dbReference>
<sequence length="104" mass="10953">MTDLISADMALLILAAAVATFLTRIGGYVLITRMKTIPPRMEQALNAVPAAVLTTLVAPAFFNGGWDVKIAMLAALVVGVRYPGLLLLGAGWAAAMICRHLLGF</sequence>
<evidence type="ECO:0000256" key="1">
    <source>
        <dbReference type="SAM" id="Phobius"/>
    </source>
</evidence>
<feature type="transmembrane region" description="Helical" evidence="1">
    <location>
        <begin position="12"/>
        <end position="31"/>
    </location>
</feature>
<dbReference type="AlphaFoldDB" id="A0A0T7GJR7"/>
<evidence type="ECO:0000313" key="2">
    <source>
        <dbReference type="EMBL" id="CDZ47525.1"/>
    </source>
</evidence>
<organism evidence="2 3">
    <name type="scientific">Neorhizobium galegae bv. officinalis</name>
    <dbReference type="NCBI Taxonomy" id="323656"/>
    <lineage>
        <taxon>Bacteria</taxon>
        <taxon>Pseudomonadati</taxon>
        <taxon>Pseudomonadota</taxon>
        <taxon>Alphaproteobacteria</taxon>
        <taxon>Hyphomicrobiales</taxon>
        <taxon>Rhizobiaceae</taxon>
        <taxon>Rhizobium/Agrobacterium group</taxon>
        <taxon>Neorhizobium</taxon>
    </lineage>
</organism>
<proteinExistence type="predicted"/>
<keyword evidence="1" id="KW-0472">Membrane</keyword>
<dbReference type="RefSeq" id="WP_210166361.1">
    <property type="nucleotide sequence ID" value="NZ_CCRK01000003.1"/>
</dbReference>
<accession>A0A0T7GJR7</accession>
<gene>
    <name evidence="2" type="ORF">NGAL_HAMBI1189_19700</name>
</gene>
<keyword evidence="1" id="KW-1133">Transmembrane helix</keyword>
<dbReference type="Proteomes" id="UP000039660">
    <property type="component" value="Unassembled WGS sequence"/>
</dbReference>
<evidence type="ECO:0000313" key="3">
    <source>
        <dbReference type="Proteomes" id="UP000039660"/>
    </source>
</evidence>
<name>A0A0T7GJR7_NEOGA</name>
<protein>
    <submittedName>
        <fullName evidence="2">Putative membrane protein</fullName>
    </submittedName>
</protein>
<dbReference type="InterPro" id="IPR008407">
    <property type="entry name" value="Brnchd-chn_aa_trnsp_AzlD"/>
</dbReference>
<feature type="transmembrane region" description="Helical" evidence="1">
    <location>
        <begin position="43"/>
        <end position="62"/>
    </location>
</feature>
<reference evidence="2 3" key="1">
    <citation type="submission" date="2014-08" db="EMBL/GenBank/DDBJ databases">
        <authorList>
            <person name="Chen Y.-H."/>
        </authorList>
    </citation>
    <scope>NUCLEOTIDE SEQUENCE [LARGE SCALE GENOMIC DNA]</scope>
</reference>
<keyword evidence="1" id="KW-0812">Transmembrane</keyword>
<dbReference type="Pfam" id="PF05437">
    <property type="entry name" value="AzlD"/>
    <property type="match status" value="1"/>
</dbReference>